<organism evidence="1 2">
    <name type="scientific">Digitaria exilis</name>
    <dbReference type="NCBI Taxonomy" id="1010633"/>
    <lineage>
        <taxon>Eukaryota</taxon>
        <taxon>Viridiplantae</taxon>
        <taxon>Streptophyta</taxon>
        <taxon>Embryophyta</taxon>
        <taxon>Tracheophyta</taxon>
        <taxon>Spermatophyta</taxon>
        <taxon>Magnoliopsida</taxon>
        <taxon>Liliopsida</taxon>
        <taxon>Poales</taxon>
        <taxon>Poaceae</taxon>
        <taxon>PACMAD clade</taxon>
        <taxon>Panicoideae</taxon>
        <taxon>Panicodae</taxon>
        <taxon>Paniceae</taxon>
        <taxon>Anthephorinae</taxon>
        <taxon>Digitaria</taxon>
    </lineage>
</organism>
<keyword evidence="2" id="KW-1185">Reference proteome</keyword>
<dbReference type="PANTHER" id="PTHR47074">
    <property type="entry name" value="BNAC02G40300D PROTEIN"/>
    <property type="match status" value="1"/>
</dbReference>
<reference evidence="1" key="1">
    <citation type="submission" date="2020-07" db="EMBL/GenBank/DDBJ databases">
        <title>Genome sequence and genetic diversity analysis of an under-domesticated orphan crop, white fonio (Digitaria exilis).</title>
        <authorList>
            <person name="Bennetzen J.L."/>
            <person name="Chen S."/>
            <person name="Ma X."/>
            <person name="Wang X."/>
            <person name="Yssel A.E.J."/>
            <person name="Chaluvadi S.R."/>
            <person name="Johnson M."/>
            <person name="Gangashetty P."/>
            <person name="Hamidou F."/>
            <person name="Sanogo M.D."/>
            <person name="Zwaenepoel A."/>
            <person name="Wallace J."/>
            <person name="Van De Peer Y."/>
            <person name="Van Deynze A."/>
        </authorList>
    </citation>
    <scope>NUCLEOTIDE SEQUENCE</scope>
    <source>
        <tissue evidence="1">Leaves</tissue>
    </source>
</reference>
<accession>A0A835FTT3</accession>
<dbReference type="EMBL" id="JACEFO010000338">
    <property type="protein sequence ID" value="KAF8774955.1"/>
    <property type="molecule type" value="Genomic_DNA"/>
</dbReference>
<dbReference type="Proteomes" id="UP000636709">
    <property type="component" value="Unassembled WGS sequence"/>
</dbReference>
<dbReference type="AlphaFoldDB" id="A0A835FTT3"/>
<sequence>MKVNIDAAFDAGSSTGSAGVVICDHHGLITAAATRWFESVPDVLTTEALVAKRSLSWRLNVTFELGRSFDCFKVVWVIRDANSVAHSCASMGAHSCASMRSVSERTQFWLDYILEWLLGLATADCNPASN</sequence>
<evidence type="ECO:0008006" key="3">
    <source>
        <dbReference type="Google" id="ProtNLM"/>
    </source>
</evidence>
<dbReference type="PANTHER" id="PTHR47074:SF11">
    <property type="entry name" value="REVERSE TRANSCRIPTASE-LIKE PROTEIN"/>
    <property type="match status" value="1"/>
</dbReference>
<evidence type="ECO:0000313" key="2">
    <source>
        <dbReference type="Proteomes" id="UP000636709"/>
    </source>
</evidence>
<proteinExistence type="predicted"/>
<comment type="caution">
    <text evidence="1">The sequence shown here is derived from an EMBL/GenBank/DDBJ whole genome shotgun (WGS) entry which is preliminary data.</text>
</comment>
<dbReference type="OrthoDB" id="695489at2759"/>
<name>A0A835FTT3_9POAL</name>
<protein>
    <recommendedName>
        <fullName evidence="3">RNase H type-1 domain-containing protein</fullName>
    </recommendedName>
</protein>
<evidence type="ECO:0000313" key="1">
    <source>
        <dbReference type="EMBL" id="KAF8774955.1"/>
    </source>
</evidence>
<gene>
    <name evidence="1" type="ORF">HU200_005000</name>
</gene>
<dbReference type="InterPro" id="IPR052929">
    <property type="entry name" value="RNase_H-like_EbsB-rel"/>
</dbReference>